<comment type="caution">
    <text evidence="2">The sequence shown here is derived from an EMBL/GenBank/DDBJ whole genome shotgun (WGS) entry which is preliminary data.</text>
</comment>
<protein>
    <recommendedName>
        <fullName evidence="1">IrrE N-terminal-like domain-containing protein</fullName>
    </recommendedName>
</protein>
<evidence type="ECO:0000259" key="1">
    <source>
        <dbReference type="Pfam" id="PF06114"/>
    </source>
</evidence>
<evidence type="ECO:0000313" key="3">
    <source>
        <dbReference type="Proteomes" id="UP000176951"/>
    </source>
</evidence>
<dbReference type="EMBL" id="MHSW01000019">
    <property type="protein sequence ID" value="OHA51673.1"/>
    <property type="molecule type" value="Genomic_DNA"/>
</dbReference>
<dbReference type="InterPro" id="IPR010359">
    <property type="entry name" value="IrrE_HExxH"/>
</dbReference>
<dbReference type="AlphaFoldDB" id="A0A1G2PTQ2"/>
<dbReference type="Proteomes" id="UP000176951">
    <property type="component" value="Unassembled WGS sequence"/>
</dbReference>
<accession>A0A1G2PTQ2</accession>
<dbReference type="Pfam" id="PF06114">
    <property type="entry name" value="Peptidase_M78"/>
    <property type="match status" value="1"/>
</dbReference>
<name>A0A1G2PTQ2_9BACT</name>
<organism evidence="2 3">
    <name type="scientific">Candidatus Terrybacteria bacterium RIFCSPLOWO2_01_FULL_40_23</name>
    <dbReference type="NCBI Taxonomy" id="1802366"/>
    <lineage>
        <taxon>Bacteria</taxon>
        <taxon>Candidatus Terryibacteriota</taxon>
    </lineage>
</organism>
<feature type="domain" description="IrrE N-terminal-like" evidence="1">
    <location>
        <begin position="32"/>
        <end position="144"/>
    </location>
</feature>
<proteinExistence type="predicted"/>
<sequence length="211" mass="25142">MPRFYNDLYVEKWIKEHRIPDFGPLDMKAMAKNFNMKIVFKDLLRAKGYLVPSAKFGYTIEIDTKDSYSERLFTFAHEIGHYFTITMLGWTARYYNEGAHADCELFCDWFARELLLPRRWLDKMPFNDLYSSYIAISDLCVSEETFLLQCMARGDISPQFKMSSDEILCLVCCNYEYYRRSCSCQPQREKIRNSARLQRDSQLMLPLNFKY</sequence>
<gene>
    <name evidence="2" type="ORF">A3A97_00500</name>
</gene>
<reference evidence="2 3" key="1">
    <citation type="journal article" date="2016" name="Nat. Commun.">
        <title>Thousands of microbial genomes shed light on interconnected biogeochemical processes in an aquifer system.</title>
        <authorList>
            <person name="Anantharaman K."/>
            <person name="Brown C.T."/>
            <person name="Hug L.A."/>
            <person name="Sharon I."/>
            <person name="Castelle C.J."/>
            <person name="Probst A.J."/>
            <person name="Thomas B.C."/>
            <person name="Singh A."/>
            <person name="Wilkins M.J."/>
            <person name="Karaoz U."/>
            <person name="Brodie E.L."/>
            <person name="Williams K.H."/>
            <person name="Hubbard S.S."/>
            <person name="Banfield J.F."/>
        </authorList>
    </citation>
    <scope>NUCLEOTIDE SEQUENCE [LARGE SCALE GENOMIC DNA]</scope>
</reference>
<evidence type="ECO:0000313" key="2">
    <source>
        <dbReference type="EMBL" id="OHA51673.1"/>
    </source>
</evidence>
<dbReference type="Gene3D" id="1.10.10.2910">
    <property type="match status" value="1"/>
</dbReference>